<gene>
    <name evidence="10" type="ORF">ACFQZM_15760</name>
</gene>
<dbReference type="EC" id="3.2.1.23" evidence="3 7"/>
<dbReference type="SMART" id="SM01038">
    <property type="entry name" value="Bgal_small_N"/>
    <property type="match status" value="1"/>
</dbReference>
<evidence type="ECO:0000259" key="9">
    <source>
        <dbReference type="SMART" id="SM01038"/>
    </source>
</evidence>
<dbReference type="Pfam" id="PF02836">
    <property type="entry name" value="Glyco_hydro_2_C"/>
    <property type="match status" value="1"/>
</dbReference>
<dbReference type="InterPro" id="IPR011013">
    <property type="entry name" value="Gal_mutarotase_sf_dom"/>
</dbReference>
<dbReference type="SUPFAM" id="SSF49303">
    <property type="entry name" value="beta-Galactosidase/glucuronidase domain"/>
    <property type="match status" value="2"/>
</dbReference>
<dbReference type="SUPFAM" id="SSF51445">
    <property type="entry name" value="(Trans)glycosidases"/>
    <property type="match status" value="1"/>
</dbReference>
<dbReference type="InterPro" id="IPR006102">
    <property type="entry name" value="Ig-like_GH2"/>
</dbReference>
<accession>A0ABW2XJD5</accession>
<evidence type="ECO:0000256" key="1">
    <source>
        <dbReference type="ARBA" id="ARBA00001412"/>
    </source>
</evidence>
<dbReference type="SUPFAM" id="SSF74650">
    <property type="entry name" value="Galactose mutarotase-like"/>
    <property type="match status" value="1"/>
</dbReference>
<dbReference type="Gene3D" id="2.60.120.260">
    <property type="entry name" value="Galactose-binding domain-like"/>
    <property type="match status" value="1"/>
</dbReference>
<dbReference type="PANTHER" id="PTHR46323:SF2">
    <property type="entry name" value="BETA-GALACTOSIDASE"/>
    <property type="match status" value="1"/>
</dbReference>
<dbReference type="InterPro" id="IPR006103">
    <property type="entry name" value="Glyco_hydro_2_cat"/>
</dbReference>
<dbReference type="InterPro" id="IPR023230">
    <property type="entry name" value="Glyco_hydro_2_CS"/>
</dbReference>
<proteinExistence type="inferred from homology"/>
<evidence type="ECO:0000313" key="10">
    <source>
        <dbReference type="EMBL" id="MFD0685960.1"/>
    </source>
</evidence>
<protein>
    <recommendedName>
        <fullName evidence="3 7">Beta-galactosidase</fullName>
        <ecNumber evidence="3 7">3.2.1.23</ecNumber>
    </recommendedName>
    <alternativeName>
        <fullName evidence="6 7">Lactase</fullName>
    </alternativeName>
</protein>
<dbReference type="InterPro" id="IPR014718">
    <property type="entry name" value="GH-type_carb-bd"/>
</dbReference>
<dbReference type="PANTHER" id="PTHR46323">
    <property type="entry name" value="BETA-GALACTOSIDASE"/>
    <property type="match status" value="1"/>
</dbReference>
<dbReference type="InterPro" id="IPR036156">
    <property type="entry name" value="Beta-gal/glucu_dom_sf"/>
</dbReference>
<dbReference type="EMBL" id="JBHTGP010000007">
    <property type="protein sequence ID" value="MFD0685960.1"/>
    <property type="molecule type" value="Genomic_DNA"/>
</dbReference>
<evidence type="ECO:0000256" key="2">
    <source>
        <dbReference type="ARBA" id="ARBA00007401"/>
    </source>
</evidence>
<keyword evidence="11" id="KW-1185">Reference proteome</keyword>
<evidence type="ECO:0000256" key="8">
    <source>
        <dbReference type="SAM" id="MobiDB-lite"/>
    </source>
</evidence>
<dbReference type="Pfam" id="PF02929">
    <property type="entry name" value="Bgal_small_N"/>
    <property type="match status" value="1"/>
</dbReference>
<dbReference type="InterPro" id="IPR008979">
    <property type="entry name" value="Galactose-bd-like_sf"/>
</dbReference>
<dbReference type="RefSeq" id="WP_207399487.1">
    <property type="nucleotide sequence ID" value="NZ_CAACUY010000007.1"/>
</dbReference>
<dbReference type="Gene3D" id="2.60.40.10">
    <property type="entry name" value="Immunoglobulins"/>
    <property type="match status" value="2"/>
</dbReference>
<comment type="similarity">
    <text evidence="2 7">Belongs to the glycosyl hydrolase 2 family.</text>
</comment>
<dbReference type="InterPro" id="IPR050347">
    <property type="entry name" value="Bact_Beta-galactosidase"/>
</dbReference>
<dbReference type="InterPro" id="IPR006101">
    <property type="entry name" value="Glyco_hydro_2"/>
</dbReference>
<comment type="catalytic activity">
    <reaction evidence="1 7">
        <text>Hydrolysis of terminal non-reducing beta-D-galactose residues in beta-D-galactosides.</text>
        <dbReference type="EC" id="3.2.1.23"/>
    </reaction>
</comment>
<dbReference type="Gene3D" id="3.20.20.80">
    <property type="entry name" value="Glycosidases"/>
    <property type="match status" value="1"/>
</dbReference>
<reference evidence="11" key="1">
    <citation type="journal article" date="2019" name="Int. J. Syst. Evol. Microbiol.">
        <title>The Global Catalogue of Microorganisms (GCM) 10K type strain sequencing project: providing services to taxonomists for standard genome sequencing and annotation.</title>
        <authorList>
            <consortium name="The Broad Institute Genomics Platform"/>
            <consortium name="The Broad Institute Genome Sequencing Center for Infectious Disease"/>
            <person name="Wu L."/>
            <person name="Ma J."/>
        </authorList>
    </citation>
    <scope>NUCLEOTIDE SEQUENCE [LARGE SCALE GENOMIC DNA]</scope>
    <source>
        <strain evidence="11">JCM 9371</strain>
    </source>
</reference>
<organism evidence="10 11">
    <name type="scientific">Actinomadura fibrosa</name>
    <dbReference type="NCBI Taxonomy" id="111802"/>
    <lineage>
        <taxon>Bacteria</taxon>
        <taxon>Bacillati</taxon>
        <taxon>Actinomycetota</taxon>
        <taxon>Actinomycetes</taxon>
        <taxon>Streptosporangiales</taxon>
        <taxon>Thermomonosporaceae</taxon>
        <taxon>Actinomadura</taxon>
    </lineage>
</organism>
<dbReference type="InterPro" id="IPR004199">
    <property type="entry name" value="B-gal_small/dom_5"/>
</dbReference>
<evidence type="ECO:0000256" key="7">
    <source>
        <dbReference type="RuleBase" id="RU361154"/>
    </source>
</evidence>
<dbReference type="InterPro" id="IPR006104">
    <property type="entry name" value="Glyco_hydro_2_N"/>
</dbReference>
<evidence type="ECO:0000256" key="4">
    <source>
        <dbReference type="ARBA" id="ARBA00022801"/>
    </source>
</evidence>
<feature type="compositionally biased region" description="Basic and acidic residues" evidence="8">
    <location>
        <begin position="246"/>
        <end position="264"/>
    </location>
</feature>
<dbReference type="PRINTS" id="PR00132">
    <property type="entry name" value="GLHYDRLASE2"/>
</dbReference>
<dbReference type="Proteomes" id="UP001597063">
    <property type="component" value="Unassembled WGS sequence"/>
</dbReference>
<feature type="region of interest" description="Disordered" evidence="8">
    <location>
        <begin position="239"/>
        <end position="269"/>
    </location>
</feature>
<comment type="caution">
    <text evidence="10">The sequence shown here is derived from an EMBL/GenBank/DDBJ whole genome shotgun (WGS) entry which is preliminary data.</text>
</comment>
<evidence type="ECO:0000256" key="6">
    <source>
        <dbReference type="ARBA" id="ARBA00032230"/>
    </source>
</evidence>
<dbReference type="InterPro" id="IPR032312">
    <property type="entry name" value="LacZ_4"/>
</dbReference>
<dbReference type="GO" id="GO:0016787">
    <property type="term" value="F:hydrolase activity"/>
    <property type="evidence" value="ECO:0007669"/>
    <property type="project" value="UniProtKB-KW"/>
</dbReference>
<dbReference type="SUPFAM" id="SSF49785">
    <property type="entry name" value="Galactose-binding domain-like"/>
    <property type="match status" value="1"/>
</dbReference>
<dbReference type="Gene3D" id="2.70.98.10">
    <property type="match status" value="1"/>
</dbReference>
<dbReference type="Pfam" id="PF16353">
    <property type="entry name" value="LacZ_4"/>
    <property type="match status" value="1"/>
</dbReference>
<name>A0ABW2XJD5_9ACTN</name>
<dbReference type="PROSITE" id="PS00719">
    <property type="entry name" value="GLYCOSYL_HYDROL_F2_1"/>
    <property type="match status" value="1"/>
</dbReference>
<keyword evidence="4 7" id="KW-0378">Hydrolase</keyword>
<sequence>MTDLLLPPPDRTGLIAVGRLPMRAITRAAEIDLDGDWDFQLADGWDAKLGSDWRRVQVPSLWTMSSEVDRPHYTNVAMPFRETPPDVPEHNPVGVYRRSVDLAPQPDRRIILHVGAAEGHLRAAVNGMVAGTSTDSHLAAEFDITGLVRAGGNVVELAVAKWSAAAYIEDQDHWWQSGLSRSIWIYSLPEIALADVVAHADFDPATRQGTLTVTASTTGLDQLDEHRHTVRVTVLDEEHEAPVSARADHPVMPENGGDRSRRPEPQMPEDFWDSVGLTAAGAQIPARFADLAQRLADAVLPGPAAGTTTISLDGLDVPPWSAERPHLTRIRVQLLDGDGTVVDETEPRVGFRRVEVTGRDLLVNGERVLIQGVNRHDFDPRTGRVMSRQRMRDEVSLLKRFNFNAIRTSHYPNDPYLLDLCDEMGLYVVDEADVEGHGFSSTLADDPRFREQIVGRVARMVQRDRNHPSVIAWSLGNETGYGASHDAAAAWVRRADPTRPLHYEGAIMFDWHGGHAATDIVCPMYPSFPALEAFVRDERADRPLIACEYAYSQGNSTGGLAEYWKLFESRPGLQGGFIWEFMDHTLDPNGDGRYRYGGDFGDEPNDGATVANGLVFPDLTPKPAMYEARGIFSPVRIVSDATAASIGRIRLRNRRHFADLSDLRLKARVETRDGATDAVPLALADLGPQSERTIELPADIVDRLRRTDALALSLAVTTAEDSPWAPAGTELAVHQVVLPRPSRVLPAVWGRVRVDDHGDLRHPLLAAPPRLALWRALTDNDGSFMLDQRFVRSGFFHLEVKDVRVRQRDSATAVTLHYRTAFDEPVEHRRTITGTGAGRYMFTEHVTLPEGTNDGLRVGMRLDLAEGFDHAQWVGLGPWENYPDRDSSALLGRWSAAIDDLAVPYTLPQENGTRGGVDTLELGGPAGTARFDSREPLFANVSRYTVDQLEAADHWWRLPASTATIVHLDIAHRGAGTAKLGPDTRPAHRLTGRTYSWTWHMALDRRSHIGRRADP</sequence>
<dbReference type="InterPro" id="IPR013783">
    <property type="entry name" value="Ig-like_fold"/>
</dbReference>
<evidence type="ECO:0000313" key="11">
    <source>
        <dbReference type="Proteomes" id="UP001597063"/>
    </source>
</evidence>
<evidence type="ECO:0000256" key="5">
    <source>
        <dbReference type="ARBA" id="ARBA00023295"/>
    </source>
</evidence>
<keyword evidence="5 7" id="KW-0326">Glycosidase</keyword>
<feature type="domain" description="Beta galactosidase small chain/" evidence="9">
    <location>
        <begin position="743"/>
        <end position="1002"/>
    </location>
</feature>
<dbReference type="Pfam" id="PF00703">
    <property type="entry name" value="Glyco_hydro_2"/>
    <property type="match status" value="1"/>
</dbReference>
<dbReference type="Pfam" id="PF02837">
    <property type="entry name" value="Glyco_hydro_2_N"/>
    <property type="match status" value="1"/>
</dbReference>
<dbReference type="InterPro" id="IPR017853">
    <property type="entry name" value="GH"/>
</dbReference>
<evidence type="ECO:0000256" key="3">
    <source>
        <dbReference type="ARBA" id="ARBA00012756"/>
    </source>
</evidence>